<organism evidence="6 7">
    <name type="scientific">Aquicella siphonis</name>
    <dbReference type="NCBI Taxonomy" id="254247"/>
    <lineage>
        <taxon>Bacteria</taxon>
        <taxon>Pseudomonadati</taxon>
        <taxon>Pseudomonadota</taxon>
        <taxon>Gammaproteobacteria</taxon>
        <taxon>Legionellales</taxon>
        <taxon>Coxiellaceae</taxon>
        <taxon>Aquicella</taxon>
    </lineage>
</organism>
<keyword evidence="7" id="KW-1185">Reference proteome</keyword>
<dbReference type="EMBL" id="LR699119">
    <property type="protein sequence ID" value="VVC76738.1"/>
    <property type="molecule type" value="Genomic_DNA"/>
</dbReference>
<dbReference type="Pfam" id="PF03193">
    <property type="entry name" value="RsgA_GTPase"/>
    <property type="match status" value="1"/>
</dbReference>
<comment type="subunit">
    <text evidence="3">Monomer. Associates with 30S ribosomal subunit, binds 16S rRNA.</text>
</comment>
<dbReference type="NCBIfam" id="TIGR00157">
    <property type="entry name" value="ribosome small subunit-dependent GTPase A"/>
    <property type="match status" value="1"/>
</dbReference>
<protein>
    <recommendedName>
        <fullName evidence="3">Small ribosomal subunit biogenesis GTPase RsgA</fullName>
        <ecNumber evidence="3">3.6.1.-</ecNumber>
    </recommendedName>
</protein>
<keyword evidence="2 3" id="KW-0342">GTP-binding</keyword>
<feature type="domain" description="CP-type G" evidence="5">
    <location>
        <begin position="92"/>
        <end position="251"/>
    </location>
</feature>
<feature type="binding site" evidence="3">
    <location>
        <begin position="140"/>
        <end position="143"/>
    </location>
    <ligand>
        <name>GTP</name>
        <dbReference type="ChEBI" id="CHEBI:37565"/>
    </ligand>
</feature>
<keyword evidence="3" id="KW-0699">rRNA-binding</keyword>
<keyword evidence="3" id="KW-0378">Hydrolase</keyword>
<keyword evidence="3" id="KW-0694">RNA-binding</keyword>
<dbReference type="CDD" id="cd01854">
    <property type="entry name" value="YjeQ_EngC"/>
    <property type="match status" value="1"/>
</dbReference>
<dbReference type="GO" id="GO:0005737">
    <property type="term" value="C:cytoplasm"/>
    <property type="evidence" value="ECO:0007669"/>
    <property type="project" value="UniProtKB-SubCell"/>
</dbReference>
<dbReference type="EC" id="3.6.1.-" evidence="3"/>
<dbReference type="SUPFAM" id="SSF52540">
    <property type="entry name" value="P-loop containing nucleoside triphosphate hydrolases"/>
    <property type="match status" value="1"/>
</dbReference>
<evidence type="ECO:0000259" key="4">
    <source>
        <dbReference type="PROSITE" id="PS50936"/>
    </source>
</evidence>
<dbReference type="GO" id="GO:0019843">
    <property type="term" value="F:rRNA binding"/>
    <property type="evidence" value="ECO:0007669"/>
    <property type="project" value="UniProtKB-KW"/>
</dbReference>
<feature type="binding site" evidence="3">
    <location>
        <position position="282"/>
    </location>
    <ligand>
        <name>Zn(2+)</name>
        <dbReference type="ChEBI" id="CHEBI:29105"/>
    </ligand>
</feature>
<comment type="function">
    <text evidence="3">One of several proteins that assist in the late maturation steps of the functional core of the 30S ribosomal subunit. Helps release RbfA from mature subunits. May play a role in the assembly of ribosomal proteins into the subunit. Circularly permuted GTPase that catalyzes slow GTP hydrolysis, GTPase activity is stimulated by the 30S ribosomal subunit.</text>
</comment>
<dbReference type="Gene3D" id="2.40.50.140">
    <property type="entry name" value="Nucleic acid-binding proteins"/>
    <property type="match status" value="1"/>
</dbReference>
<dbReference type="InterPro" id="IPR030378">
    <property type="entry name" value="G_CP_dom"/>
</dbReference>
<dbReference type="InterPro" id="IPR004881">
    <property type="entry name" value="Ribosome_biogen_GTPase_RsgA"/>
</dbReference>
<feature type="binding site" evidence="3">
    <location>
        <begin position="194"/>
        <end position="202"/>
    </location>
    <ligand>
        <name>GTP</name>
        <dbReference type="ChEBI" id="CHEBI:37565"/>
    </ligand>
</feature>
<dbReference type="PANTHER" id="PTHR32120">
    <property type="entry name" value="SMALL RIBOSOMAL SUBUNIT BIOGENESIS GTPASE RSGA"/>
    <property type="match status" value="1"/>
</dbReference>
<accession>A0A5E4PJU4</accession>
<dbReference type="GO" id="GO:0003924">
    <property type="term" value="F:GTPase activity"/>
    <property type="evidence" value="ECO:0007669"/>
    <property type="project" value="UniProtKB-UniRule"/>
</dbReference>
<keyword evidence="3" id="KW-0862">Zinc</keyword>
<feature type="binding site" evidence="3">
    <location>
        <position position="288"/>
    </location>
    <ligand>
        <name>Zn(2+)</name>
        <dbReference type="ChEBI" id="CHEBI:29105"/>
    </ligand>
</feature>
<dbReference type="Proteomes" id="UP000324194">
    <property type="component" value="Chromosome 1"/>
</dbReference>
<keyword evidence="3" id="KW-0479">Metal-binding</keyword>
<evidence type="ECO:0000256" key="3">
    <source>
        <dbReference type="HAMAP-Rule" id="MF_01820"/>
    </source>
</evidence>
<proteinExistence type="inferred from homology"/>
<dbReference type="HAMAP" id="MF_01820">
    <property type="entry name" value="GTPase_RsgA"/>
    <property type="match status" value="1"/>
</dbReference>
<dbReference type="PROSITE" id="PS51721">
    <property type="entry name" value="G_CP"/>
    <property type="match status" value="1"/>
</dbReference>
<feature type="domain" description="EngC GTPase" evidence="4">
    <location>
        <begin position="101"/>
        <end position="249"/>
    </location>
</feature>
<keyword evidence="3" id="KW-0963">Cytoplasm</keyword>
<feature type="binding site" evidence="3">
    <location>
        <position position="275"/>
    </location>
    <ligand>
        <name>Zn(2+)</name>
        <dbReference type="ChEBI" id="CHEBI:29105"/>
    </ligand>
</feature>
<evidence type="ECO:0000313" key="6">
    <source>
        <dbReference type="EMBL" id="VVC76738.1"/>
    </source>
</evidence>
<keyword evidence="1 3" id="KW-0547">Nucleotide-binding</keyword>
<dbReference type="InterPro" id="IPR027417">
    <property type="entry name" value="P-loop_NTPase"/>
</dbReference>
<reference evidence="6 7" key="1">
    <citation type="submission" date="2019-08" db="EMBL/GenBank/DDBJ databases">
        <authorList>
            <person name="Guy L."/>
        </authorList>
    </citation>
    <scope>NUCLEOTIDE SEQUENCE [LARGE SCALE GENOMIC DNA]</scope>
    <source>
        <strain evidence="6 7">SGT-108</strain>
    </source>
</reference>
<dbReference type="Gene3D" id="3.40.50.300">
    <property type="entry name" value="P-loop containing nucleotide triphosphate hydrolases"/>
    <property type="match status" value="1"/>
</dbReference>
<evidence type="ECO:0000256" key="2">
    <source>
        <dbReference type="ARBA" id="ARBA00023134"/>
    </source>
</evidence>
<dbReference type="AlphaFoldDB" id="A0A5E4PJU4"/>
<comment type="cofactor">
    <cofactor evidence="3">
        <name>Zn(2+)</name>
        <dbReference type="ChEBI" id="CHEBI:29105"/>
    </cofactor>
    <text evidence="3">Binds 1 zinc ion per subunit.</text>
</comment>
<evidence type="ECO:0000313" key="7">
    <source>
        <dbReference type="Proteomes" id="UP000324194"/>
    </source>
</evidence>
<dbReference type="KEGG" id="asip:AQUSIP_20630"/>
<dbReference type="OrthoDB" id="9809485at2"/>
<keyword evidence="3" id="KW-0690">Ribosome biogenesis</keyword>
<gene>
    <name evidence="3 6" type="primary">rsgA</name>
    <name evidence="6" type="ORF">AQUSIP_20630</name>
</gene>
<dbReference type="GO" id="GO:0042274">
    <property type="term" value="P:ribosomal small subunit biogenesis"/>
    <property type="evidence" value="ECO:0007669"/>
    <property type="project" value="UniProtKB-UniRule"/>
</dbReference>
<dbReference type="SUPFAM" id="SSF50249">
    <property type="entry name" value="Nucleic acid-binding proteins"/>
    <property type="match status" value="1"/>
</dbReference>
<name>A0A5E4PJU4_9COXI</name>
<dbReference type="PROSITE" id="PS50936">
    <property type="entry name" value="ENGC_GTPASE"/>
    <property type="match status" value="1"/>
</dbReference>
<dbReference type="InterPro" id="IPR010914">
    <property type="entry name" value="RsgA_GTPase_dom"/>
</dbReference>
<dbReference type="GO" id="GO:0005525">
    <property type="term" value="F:GTP binding"/>
    <property type="evidence" value="ECO:0007669"/>
    <property type="project" value="UniProtKB-UniRule"/>
</dbReference>
<sequence length="321" mass="35551">MMYPSIKPVNNVQMTKPVEQQQMSGQKGLVISYFGNSVAVEAEDGQVFQCHLRRNQELPVVGDRVVWQLETEESGVIMGIEPRRSLLARGDARGKSKPVAANVDIIVLVMAPPPIFSEYLLDRYLVAAELLDIQPVLVLNKVDLLDPERREEAAARLEPYRKIPYKSILSSTYTREGLSDLEWCLKGKTAVLVGPSGVGKSSIISVLAGGHAIRTSEVSPKGAGKHTTTATRLYHLPQGGQLIDSPGVREFNLWAVSRQEVLRGFREFQAFLKGCKFRDCLHVVEPGCAVQEAVKNGNISPGRYASYQQLMKEAEKQNKYS</sequence>
<dbReference type="PANTHER" id="PTHR32120:SF11">
    <property type="entry name" value="SMALL RIBOSOMAL SUBUNIT BIOGENESIS GTPASE RSGA 1, MITOCHONDRIAL-RELATED"/>
    <property type="match status" value="1"/>
</dbReference>
<dbReference type="NCBIfam" id="NF008931">
    <property type="entry name" value="PRK12288.1"/>
    <property type="match status" value="1"/>
</dbReference>
<comment type="subcellular location">
    <subcellularLocation>
        <location evidence="3">Cytoplasm</location>
    </subcellularLocation>
</comment>
<dbReference type="Gene3D" id="1.10.40.50">
    <property type="entry name" value="Probable gtpase engc, domain 3"/>
    <property type="match status" value="1"/>
</dbReference>
<feature type="binding site" evidence="3">
    <location>
        <position position="280"/>
    </location>
    <ligand>
        <name>Zn(2+)</name>
        <dbReference type="ChEBI" id="CHEBI:29105"/>
    </ligand>
</feature>
<evidence type="ECO:0000256" key="1">
    <source>
        <dbReference type="ARBA" id="ARBA00022741"/>
    </source>
</evidence>
<evidence type="ECO:0000259" key="5">
    <source>
        <dbReference type="PROSITE" id="PS51721"/>
    </source>
</evidence>
<dbReference type="InterPro" id="IPR012340">
    <property type="entry name" value="NA-bd_OB-fold"/>
</dbReference>
<dbReference type="GO" id="GO:0046872">
    <property type="term" value="F:metal ion binding"/>
    <property type="evidence" value="ECO:0007669"/>
    <property type="project" value="UniProtKB-KW"/>
</dbReference>
<comment type="similarity">
    <text evidence="3">Belongs to the TRAFAC class YlqF/YawG GTPase family. RsgA subfamily.</text>
</comment>